<dbReference type="InterPro" id="IPR025938">
    <property type="entry name" value="RRXRR_dom"/>
</dbReference>
<organism evidence="2 3">
    <name type="scientific">Iningainema tapete BLCC-T55</name>
    <dbReference type="NCBI Taxonomy" id="2748662"/>
    <lineage>
        <taxon>Bacteria</taxon>
        <taxon>Bacillati</taxon>
        <taxon>Cyanobacteriota</taxon>
        <taxon>Cyanophyceae</taxon>
        <taxon>Nostocales</taxon>
        <taxon>Scytonemataceae</taxon>
        <taxon>Iningainema tapete</taxon>
    </lineage>
</organism>
<feature type="domain" description="RRXRR" evidence="1">
    <location>
        <begin position="4"/>
        <end position="168"/>
    </location>
</feature>
<gene>
    <name evidence="2" type="ORF">ICL16_14515</name>
</gene>
<evidence type="ECO:0000313" key="2">
    <source>
        <dbReference type="EMBL" id="MBD2773248.1"/>
    </source>
</evidence>
<dbReference type="Proteomes" id="UP000629098">
    <property type="component" value="Unassembled WGS sequence"/>
</dbReference>
<name>A0A8J6XT35_9CYAN</name>
<proteinExistence type="predicted"/>
<accession>A0A8J6XT35</accession>
<dbReference type="RefSeq" id="WP_190828781.1">
    <property type="nucleotide sequence ID" value="NZ_CAWPPI010000050.1"/>
</dbReference>
<dbReference type="AlphaFoldDB" id="A0A8J6XT35"/>
<protein>
    <submittedName>
        <fullName evidence="2">RRXRR domain-containing protein</fullName>
    </submittedName>
</protein>
<comment type="caution">
    <text evidence="2">The sequence shown here is derived from an EMBL/GenBank/DDBJ whole genome shotgun (WGS) entry which is preliminary data.</text>
</comment>
<reference evidence="2" key="1">
    <citation type="submission" date="2020-09" db="EMBL/GenBank/DDBJ databases">
        <title>Iningainema tapete sp. nov. (Scytonemataceae, Cyanobacteria) from greenhouses in central Florida (USA) produces two types of nodularin with biosynthetic potential for microcystin-LR and anabaenopeptins.</title>
        <authorList>
            <person name="Berthold D.E."/>
            <person name="Lefler F.W."/>
            <person name="Huang I.-S."/>
            <person name="Abdulla H."/>
            <person name="Zimba P.V."/>
            <person name="Laughinghouse H.D. IV."/>
        </authorList>
    </citation>
    <scope>NUCLEOTIDE SEQUENCE</scope>
    <source>
        <strain evidence="2">BLCCT55</strain>
    </source>
</reference>
<dbReference type="EMBL" id="JACXAE010000050">
    <property type="protein sequence ID" value="MBD2773248.1"/>
    <property type="molecule type" value="Genomic_DNA"/>
</dbReference>
<sequence>MQRVPVLSPDGKPLMPTKSSRARRWLKEGKAKIAHNDLNVFCIQLLVEPSGTDIQPIALGLDPGKKFTGAAVQSAKFTLFMAHLILPFPEITKKMSVRRILRRARRGRRINRKVPFEQRAHHQKRFNNRKQNKLPPSIRANKELELRVTKELVKLFPVSQITYEYVKAKGDKGFSPVMVGQKVMIEWISSLAPTNTQEGWQTSILRQQLGLAKDKKNKEKQTPETHAHDGIALAASNFMQFEKFHTANSHGHLWVGEVTITNSLFCVISRPNLFRRQLHFENPVKDAKSAGQKFRGSELCTPNNRKRKGGTVTPFGFRSGDLVKAEKAGKTYIGWIGGYTQTEKTNKVSVYDHNWHRLGQFSPSKVKLLKRSSRLCVAIL</sequence>
<dbReference type="Pfam" id="PF14239">
    <property type="entry name" value="RRXRR"/>
    <property type="match status" value="1"/>
</dbReference>
<keyword evidence="3" id="KW-1185">Reference proteome</keyword>
<evidence type="ECO:0000259" key="1">
    <source>
        <dbReference type="Pfam" id="PF14239"/>
    </source>
</evidence>
<evidence type="ECO:0000313" key="3">
    <source>
        <dbReference type="Proteomes" id="UP000629098"/>
    </source>
</evidence>